<dbReference type="InterPro" id="IPR036196">
    <property type="entry name" value="Ptyr_pPase_sf"/>
</dbReference>
<comment type="caution">
    <text evidence="2">The sequence shown here is derived from an EMBL/GenBank/DDBJ whole genome shotgun (WGS) entry which is preliminary data.</text>
</comment>
<accession>A0ABP8GJF4</accession>
<proteinExistence type="predicted"/>
<dbReference type="SMART" id="SM00226">
    <property type="entry name" value="LMWPc"/>
    <property type="match status" value="1"/>
</dbReference>
<feature type="domain" description="Phosphotyrosine protein phosphatase I" evidence="1">
    <location>
        <begin position="35"/>
        <end position="140"/>
    </location>
</feature>
<reference evidence="3" key="1">
    <citation type="journal article" date="2019" name="Int. J. Syst. Evol. Microbiol.">
        <title>The Global Catalogue of Microorganisms (GCM) 10K type strain sequencing project: providing services to taxonomists for standard genome sequencing and annotation.</title>
        <authorList>
            <consortium name="The Broad Institute Genomics Platform"/>
            <consortium name="The Broad Institute Genome Sequencing Center for Infectious Disease"/>
            <person name="Wu L."/>
            <person name="Ma J."/>
        </authorList>
    </citation>
    <scope>NUCLEOTIDE SEQUENCE [LARGE SCALE GENOMIC DNA]</scope>
    <source>
        <strain evidence="3">JCM 17919</strain>
    </source>
</reference>
<dbReference type="Gene3D" id="3.40.50.2300">
    <property type="match status" value="1"/>
</dbReference>
<evidence type="ECO:0000313" key="2">
    <source>
        <dbReference type="EMBL" id="GAA4325464.1"/>
    </source>
</evidence>
<dbReference type="InterPro" id="IPR023485">
    <property type="entry name" value="Ptyr_pPase"/>
</dbReference>
<dbReference type="EMBL" id="BAABGY010000006">
    <property type="protein sequence ID" value="GAA4325464.1"/>
    <property type="molecule type" value="Genomic_DNA"/>
</dbReference>
<dbReference type="Proteomes" id="UP001501725">
    <property type="component" value="Unassembled WGS sequence"/>
</dbReference>
<evidence type="ECO:0000259" key="1">
    <source>
        <dbReference type="SMART" id="SM00226"/>
    </source>
</evidence>
<gene>
    <name evidence="2" type="ORF">GCM10023184_13450</name>
</gene>
<keyword evidence="3" id="KW-1185">Reference proteome</keyword>
<name>A0ABP8GJF4_9BACT</name>
<dbReference type="RefSeq" id="WP_345254491.1">
    <property type="nucleotide sequence ID" value="NZ_BAABGY010000006.1"/>
</dbReference>
<dbReference type="SUPFAM" id="SSF52788">
    <property type="entry name" value="Phosphotyrosine protein phosphatases I"/>
    <property type="match status" value="1"/>
</dbReference>
<evidence type="ECO:0000313" key="3">
    <source>
        <dbReference type="Proteomes" id="UP001501725"/>
    </source>
</evidence>
<organism evidence="2 3">
    <name type="scientific">Flaviaesturariibacter amylovorans</name>
    <dbReference type="NCBI Taxonomy" id="1084520"/>
    <lineage>
        <taxon>Bacteria</taxon>
        <taxon>Pseudomonadati</taxon>
        <taxon>Bacteroidota</taxon>
        <taxon>Chitinophagia</taxon>
        <taxon>Chitinophagales</taxon>
        <taxon>Chitinophagaceae</taxon>
        <taxon>Flaviaestuariibacter</taxon>
    </lineage>
</organism>
<protein>
    <recommendedName>
        <fullName evidence="1">Phosphotyrosine protein phosphatase I domain-containing protein</fullName>
    </recommendedName>
</protein>
<sequence length="144" mass="16514">MACKQVTIRTFILGRSAKPWPLAATDTPTMQNHRPNVLVICGRNKKRSRTAEHIFKNDDRFSVRSAGISPSSDRVVTEKDINWADIVFVMERRQASRISSAFAHLDLPRIEVLDIDDVYEFMDEELIDLLQDRINGALKLVFEI</sequence>